<dbReference type="PANTHER" id="PTHR43479">
    <property type="entry name" value="ACREF/ENVCD OPERON REPRESSOR-RELATED"/>
    <property type="match status" value="1"/>
</dbReference>
<dbReference type="PROSITE" id="PS01081">
    <property type="entry name" value="HTH_TETR_1"/>
    <property type="match status" value="1"/>
</dbReference>
<reference evidence="4 5" key="1">
    <citation type="submission" date="2024-11" db="EMBL/GenBank/DDBJ databases">
        <authorList>
            <person name="Heng Y.C."/>
            <person name="Lim A.C.H."/>
            <person name="Lee J.K.Y."/>
            <person name="Kittelmann S."/>
        </authorList>
    </citation>
    <scope>NUCLEOTIDE SEQUENCE [LARGE SCALE GENOMIC DNA]</scope>
    <source>
        <strain evidence="4 5">WILCCON 0114</strain>
    </source>
</reference>
<dbReference type="PANTHER" id="PTHR43479:SF11">
    <property type="entry name" value="ACREF_ENVCD OPERON REPRESSOR-RELATED"/>
    <property type="match status" value="1"/>
</dbReference>
<organism evidence="4 5">
    <name type="scientific">Clostridium neuense</name>
    <dbReference type="NCBI Taxonomy" id="1728934"/>
    <lineage>
        <taxon>Bacteria</taxon>
        <taxon>Bacillati</taxon>
        <taxon>Bacillota</taxon>
        <taxon>Clostridia</taxon>
        <taxon>Eubacteriales</taxon>
        <taxon>Clostridiaceae</taxon>
        <taxon>Clostridium</taxon>
    </lineage>
</organism>
<dbReference type="Proteomes" id="UP001623592">
    <property type="component" value="Unassembled WGS sequence"/>
</dbReference>
<dbReference type="EMBL" id="JBJIAA010000002">
    <property type="protein sequence ID" value="MFL0249304.1"/>
    <property type="molecule type" value="Genomic_DNA"/>
</dbReference>
<dbReference type="Gene3D" id="1.10.357.10">
    <property type="entry name" value="Tetracycline Repressor, domain 2"/>
    <property type="match status" value="1"/>
</dbReference>
<protein>
    <submittedName>
        <fullName evidence="4">TetR/AcrR family transcriptional regulator</fullName>
    </submittedName>
</protein>
<dbReference type="SUPFAM" id="SSF46689">
    <property type="entry name" value="Homeodomain-like"/>
    <property type="match status" value="1"/>
</dbReference>
<feature type="DNA-binding region" description="H-T-H motif" evidence="2">
    <location>
        <begin position="33"/>
        <end position="52"/>
    </location>
</feature>
<accession>A0ABW8T9U8</accession>
<dbReference type="SUPFAM" id="SSF48498">
    <property type="entry name" value="Tetracyclin repressor-like, C-terminal domain"/>
    <property type="match status" value="1"/>
</dbReference>
<keyword evidence="5" id="KW-1185">Reference proteome</keyword>
<dbReference type="InterPro" id="IPR036271">
    <property type="entry name" value="Tet_transcr_reg_TetR-rel_C_sf"/>
</dbReference>
<evidence type="ECO:0000256" key="2">
    <source>
        <dbReference type="PROSITE-ProRule" id="PRU00335"/>
    </source>
</evidence>
<gene>
    <name evidence="4" type="ORF">ACJDT4_02635</name>
</gene>
<dbReference type="PRINTS" id="PR00455">
    <property type="entry name" value="HTHTETR"/>
</dbReference>
<evidence type="ECO:0000256" key="1">
    <source>
        <dbReference type="ARBA" id="ARBA00023125"/>
    </source>
</evidence>
<dbReference type="PROSITE" id="PS50977">
    <property type="entry name" value="HTH_TETR_2"/>
    <property type="match status" value="1"/>
</dbReference>
<evidence type="ECO:0000313" key="4">
    <source>
        <dbReference type="EMBL" id="MFL0249304.1"/>
    </source>
</evidence>
<feature type="domain" description="HTH tetR-type" evidence="3">
    <location>
        <begin position="10"/>
        <end position="70"/>
    </location>
</feature>
<keyword evidence="1 2" id="KW-0238">DNA-binding</keyword>
<evidence type="ECO:0000259" key="3">
    <source>
        <dbReference type="PROSITE" id="PS50977"/>
    </source>
</evidence>
<dbReference type="InterPro" id="IPR001647">
    <property type="entry name" value="HTH_TetR"/>
</dbReference>
<dbReference type="Pfam" id="PF00440">
    <property type="entry name" value="TetR_N"/>
    <property type="match status" value="1"/>
</dbReference>
<comment type="caution">
    <text evidence="4">The sequence shown here is derived from an EMBL/GenBank/DDBJ whole genome shotgun (WGS) entry which is preliminary data.</text>
</comment>
<dbReference type="InterPro" id="IPR023772">
    <property type="entry name" value="DNA-bd_HTH_TetR-type_CS"/>
</dbReference>
<proteinExistence type="predicted"/>
<dbReference type="RefSeq" id="WP_406785977.1">
    <property type="nucleotide sequence ID" value="NZ_JBJIAA010000002.1"/>
</dbReference>
<name>A0ABW8T9U8_9CLOT</name>
<evidence type="ECO:0000313" key="5">
    <source>
        <dbReference type="Proteomes" id="UP001623592"/>
    </source>
</evidence>
<sequence length="208" mass="24753">MYEVFERLPEKKKKKIIHICVKEFAENGYVSASTNTIVKKADISKGTLFNYFGNKKGLFLYILDYITDYYVNYMIKEMKVNDPDFFKRILDWAELKLRVSYKNPDVYKFFVISYTNVPDELKDDIAKRYEKLYSKGLFLTFDGLDISKFRDDVNKQKSLELILMSLNGLSEKYINEINKSEDRGLGTIDKRLDELKEYLEIFKKVFYK</sequence>
<dbReference type="Gene3D" id="1.10.10.60">
    <property type="entry name" value="Homeodomain-like"/>
    <property type="match status" value="1"/>
</dbReference>
<dbReference type="InterPro" id="IPR009057">
    <property type="entry name" value="Homeodomain-like_sf"/>
</dbReference>
<dbReference type="InterPro" id="IPR050624">
    <property type="entry name" value="HTH-type_Tx_Regulator"/>
</dbReference>